<evidence type="ECO:0000313" key="2">
    <source>
        <dbReference type="EMBL" id="AFP72276.1"/>
    </source>
</evidence>
<dbReference type="GO" id="GO:0004519">
    <property type="term" value="F:endonuclease activity"/>
    <property type="evidence" value="ECO:0007669"/>
    <property type="project" value="InterPro"/>
</dbReference>
<name>S4SN83_AGABB</name>
<dbReference type="SUPFAM" id="SSF64496">
    <property type="entry name" value="DNA-binding domain of intron-encoded endonucleases"/>
    <property type="match status" value="1"/>
</dbReference>
<proteinExistence type="predicted"/>
<dbReference type="AlphaFoldDB" id="S4SN83"/>
<sequence>MIILLSNYVIDLGLVAKGYWVAKLVANATIAYASSCYNLNFTHYLILATSIFPIKPFGPHIWPQYLSKPVRVYKPNLDRNIIGIENKNRTVIYQWINLINGKMYVGSAWNGSRRLLSYWTPSVLKRNYPVYNSINKYTHNNFMLVILEDLGETGFIDKYYMLLREQFYLDLLFKYYPLLSLNNSPTAGSTLGFKHSSDFIKKRSGNLNPMWNKELSPEFLLMQKRDKKGINNPMFGTTKSAITLAKLTKLVYVYNAEDLSFIGEYSTVECSKTFKLGKDTLMKYLKLELPYKGKIYSRTKLHN</sequence>
<dbReference type="InterPro" id="IPR035901">
    <property type="entry name" value="GIY-YIG_endonuc_sf"/>
</dbReference>
<accession>S4SN83</accession>
<protein>
    <submittedName>
        <fullName evidence="2">I-AbiXIX-P</fullName>
    </submittedName>
</protein>
<keyword evidence="2" id="KW-0496">Mitochondrion</keyword>
<dbReference type="SUPFAM" id="SSF82771">
    <property type="entry name" value="GIY-YIG endonuclease"/>
    <property type="match status" value="1"/>
</dbReference>
<reference evidence="2" key="1">
    <citation type="journal article" date="2013" name="Fungal Genet. Biol.">
        <title>The 135 kbp mitochondrial genome of Agaricus bisporus is the largest known eukaryotic reservoir of group I introns and plasmid-related sequences.</title>
        <authorList>
            <person name="Ferandon C."/>
            <person name="Xu J."/>
            <person name="Barroso G."/>
        </authorList>
    </citation>
    <scope>NUCLEOTIDE SEQUENCE</scope>
</reference>
<dbReference type="InterPro" id="IPR006350">
    <property type="entry name" value="Intron_endoG1"/>
</dbReference>
<dbReference type="NCBIfam" id="TIGR01453">
    <property type="entry name" value="grpIintron_endo"/>
    <property type="match status" value="1"/>
</dbReference>
<feature type="domain" description="GIY-YIG" evidence="1">
    <location>
        <begin position="89"/>
        <end position="182"/>
    </location>
</feature>
<dbReference type="EMBL" id="JX271275">
    <property type="protein sequence ID" value="AFP72276.1"/>
    <property type="molecule type" value="Genomic_DNA"/>
</dbReference>
<dbReference type="SMART" id="SM00465">
    <property type="entry name" value="GIYc"/>
    <property type="match status" value="1"/>
</dbReference>
<organism evidence="2">
    <name type="scientific">Agaricus bisporus var. bisporus (strain H97 / ATCC MYA-4626 / FGSC 10389)</name>
    <name type="common">White button mushroom</name>
    <dbReference type="NCBI Taxonomy" id="936046"/>
    <lineage>
        <taxon>Eukaryota</taxon>
        <taxon>Fungi</taxon>
        <taxon>Dikarya</taxon>
        <taxon>Basidiomycota</taxon>
        <taxon>Agaricomycotina</taxon>
        <taxon>Agaricomycetes</taxon>
        <taxon>Agaricomycetidae</taxon>
        <taxon>Agaricales</taxon>
        <taxon>Agaricineae</taxon>
        <taxon>Agaricaceae</taxon>
        <taxon>Agaricus</taxon>
    </lineage>
</organism>
<evidence type="ECO:0000259" key="1">
    <source>
        <dbReference type="SMART" id="SM00465"/>
    </source>
</evidence>
<gene>
    <name evidence="2" type="primary">cox1</name>
</gene>
<dbReference type="CDD" id="cd10445">
    <property type="entry name" value="GIY-YIG_bI1_like"/>
    <property type="match status" value="1"/>
</dbReference>
<dbReference type="Gene3D" id="3.40.1440.10">
    <property type="entry name" value="GIY-YIG endonuclease"/>
    <property type="match status" value="1"/>
</dbReference>
<dbReference type="InterPro" id="IPR000305">
    <property type="entry name" value="GIY-YIG_endonuc"/>
</dbReference>
<geneLocation type="mitochondrion" evidence="2"/>